<dbReference type="InterPro" id="IPR013785">
    <property type="entry name" value="Aldolase_TIM"/>
</dbReference>
<reference evidence="8" key="1">
    <citation type="submission" date="2017-06" db="EMBL/GenBank/DDBJ databases">
        <title>Herbaspirillum phytohormonus sp. nov., isolated from the root nodule of Robinia pseudoacacia in lead-zinc mine.</title>
        <authorList>
            <person name="Fan M."/>
            <person name="Lin Y."/>
        </authorList>
    </citation>
    <scope>NUCLEOTIDE SEQUENCE [LARGE SCALE GENOMIC DNA]</scope>
    <source>
        <strain evidence="8">SC-089</strain>
    </source>
</reference>
<keyword evidence="5" id="KW-0560">Oxidoreductase</keyword>
<comment type="cofactor">
    <cofactor evidence="1">
        <name>FMN</name>
        <dbReference type="ChEBI" id="CHEBI:58210"/>
    </cofactor>
</comment>
<evidence type="ECO:0000313" key="8">
    <source>
        <dbReference type="Proteomes" id="UP000214603"/>
    </source>
</evidence>
<protein>
    <submittedName>
        <fullName evidence="7">NADH-dependent flavin oxidoreductase</fullName>
    </submittedName>
</protein>
<evidence type="ECO:0000256" key="3">
    <source>
        <dbReference type="ARBA" id="ARBA00022643"/>
    </source>
</evidence>
<organism evidence="7 8">
    <name type="scientific">Candidimonas nitroreducens</name>
    <dbReference type="NCBI Taxonomy" id="683354"/>
    <lineage>
        <taxon>Bacteria</taxon>
        <taxon>Pseudomonadati</taxon>
        <taxon>Pseudomonadota</taxon>
        <taxon>Betaproteobacteria</taxon>
        <taxon>Burkholderiales</taxon>
        <taxon>Alcaligenaceae</taxon>
        <taxon>Candidimonas</taxon>
    </lineage>
</organism>
<dbReference type="CDD" id="cd02803">
    <property type="entry name" value="OYE_like_FMN_family"/>
    <property type="match status" value="1"/>
</dbReference>
<dbReference type="RefSeq" id="WP_088605739.1">
    <property type="nucleotide sequence ID" value="NZ_NJIH01000016.1"/>
</dbReference>
<dbReference type="InterPro" id="IPR044152">
    <property type="entry name" value="YqjM-like"/>
</dbReference>
<evidence type="ECO:0000259" key="6">
    <source>
        <dbReference type="Pfam" id="PF00724"/>
    </source>
</evidence>
<dbReference type="InterPro" id="IPR001155">
    <property type="entry name" value="OxRdtase_FMN_N"/>
</dbReference>
<dbReference type="OrthoDB" id="8521686at2"/>
<keyword evidence="4" id="KW-0521">NADP</keyword>
<evidence type="ECO:0000313" key="7">
    <source>
        <dbReference type="EMBL" id="OWT54201.1"/>
    </source>
</evidence>
<accession>A0A225M3T5</accession>
<dbReference type="GO" id="GO:0003959">
    <property type="term" value="F:NADPH dehydrogenase activity"/>
    <property type="evidence" value="ECO:0007669"/>
    <property type="project" value="InterPro"/>
</dbReference>
<dbReference type="PANTHER" id="PTHR43303">
    <property type="entry name" value="NADPH DEHYDROGENASE C23G7.10C-RELATED"/>
    <property type="match status" value="1"/>
</dbReference>
<evidence type="ECO:0000256" key="4">
    <source>
        <dbReference type="ARBA" id="ARBA00022857"/>
    </source>
</evidence>
<comment type="caution">
    <text evidence="7">The sequence shown here is derived from an EMBL/GenBank/DDBJ whole genome shotgun (WGS) entry which is preliminary data.</text>
</comment>
<dbReference type="GO" id="GO:0010181">
    <property type="term" value="F:FMN binding"/>
    <property type="evidence" value="ECO:0007669"/>
    <property type="project" value="InterPro"/>
</dbReference>
<dbReference type="EMBL" id="NJIH01000016">
    <property type="protein sequence ID" value="OWT54201.1"/>
    <property type="molecule type" value="Genomic_DNA"/>
</dbReference>
<evidence type="ECO:0000256" key="2">
    <source>
        <dbReference type="ARBA" id="ARBA00022630"/>
    </source>
</evidence>
<evidence type="ECO:0000256" key="5">
    <source>
        <dbReference type="ARBA" id="ARBA00023002"/>
    </source>
</evidence>
<proteinExistence type="predicted"/>
<dbReference type="PANTHER" id="PTHR43303:SF4">
    <property type="entry name" value="NADPH DEHYDROGENASE C23G7.10C-RELATED"/>
    <property type="match status" value="1"/>
</dbReference>
<dbReference type="AlphaFoldDB" id="A0A225M3T5"/>
<gene>
    <name evidence="7" type="ORF">CEY11_22815</name>
</gene>
<keyword evidence="3" id="KW-0288">FMN</keyword>
<dbReference type="Pfam" id="PF00724">
    <property type="entry name" value="Oxidored_FMN"/>
    <property type="match status" value="1"/>
</dbReference>
<dbReference type="SUPFAM" id="SSF51395">
    <property type="entry name" value="FMN-linked oxidoreductases"/>
    <property type="match status" value="1"/>
</dbReference>
<keyword evidence="8" id="KW-1185">Reference proteome</keyword>
<dbReference type="Gene3D" id="3.20.20.70">
    <property type="entry name" value="Aldolase class I"/>
    <property type="match status" value="1"/>
</dbReference>
<dbReference type="Proteomes" id="UP000214603">
    <property type="component" value="Unassembled WGS sequence"/>
</dbReference>
<name>A0A225M3T5_9BURK</name>
<keyword evidence="2" id="KW-0285">Flavoprotein</keyword>
<dbReference type="GO" id="GO:0050661">
    <property type="term" value="F:NADP binding"/>
    <property type="evidence" value="ECO:0007669"/>
    <property type="project" value="InterPro"/>
</dbReference>
<feature type="domain" description="NADH:flavin oxidoreductase/NADH oxidase N-terminal" evidence="6">
    <location>
        <begin position="7"/>
        <end position="325"/>
    </location>
</feature>
<sequence length="348" mass="37523">MRTLESIQLAGIPLHNRIAVAPMSRMQGTQDGCPAEETASYYARYARHKAGLVITEALYIDEIASRAYFNQPGLATDHHIDAWRRVTDAVHAEGSKIFAQLQHAGRLAEPGLNSSVIGATGRAAAGTTWQTGSPNPSPRAATHQDIEHIIAGFSAAAARAAAAGFDGIELHGARGYLIHEFLNDQNGRTDCWGGSLTNRLRLAGRVLAAARASCGRIPISFNYSMYSMDDYAYRPQAGAPELETIFKTLRQAGADILHISTRRTLRPEAWGETLAQTAKRSAPGPLIAGGGLATLADCERALADTGCTVAALARPFLANPDWIDRSLGKQELHAYFPGMERRPLLWTP</sequence>
<evidence type="ECO:0000256" key="1">
    <source>
        <dbReference type="ARBA" id="ARBA00001917"/>
    </source>
</evidence>